<feature type="transmembrane region" description="Helical" evidence="4">
    <location>
        <begin position="116"/>
        <end position="135"/>
    </location>
</feature>
<feature type="transmembrane region" description="Helical" evidence="4">
    <location>
        <begin position="85"/>
        <end position="104"/>
    </location>
</feature>
<dbReference type="InterPro" id="IPR036259">
    <property type="entry name" value="MFS_trans_sf"/>
</dbReference>
<evidence type="ECO:0000256" key="1">
    <source>
        <dbReference type="ARBA" id="ARBA00022692"/>
    </source>
</evidence>
<sequence>VPVLTQLGYAAGLFLLIPLGDVTQRKRLIVVQFLVLAAALAASATVTTLPLLLLASLLLGLTATVSQQIVPLAAHLAAPERRGQVVGLVMSGLLSGILLSRTIAGFVGSHAGWREMFWLGVPVALGGAALMALSLPRSQPDGRRPYLQLLLSMASLWRELPQLRRAALMQGLLFATFSGFWTVLVFRLQDRFGLGADMAGLFGIMGLAGILARRCPDGWRKQEGLTWLSQAGQR</sequence>
<dbReference type="Proteomes" id="UP001149822">
    <property type="component" value="Unassembled WGS sequence"/>
</dbReference>
<gene>
    <name evidence="6" type="ORF">OU682_23705</name>
</gene>
<dbReference type="PROSITE" id="PS50850">
    <property type="entry name" value="MFS"/>
    <property type="match status" value="1"/>
</dbReference>
<proteinExistence type="predicted"/>
<feature type="domain" description="Major facilitator superfamily (MFS) profile" evidence="5">
    <location>
        <begin position="1"/>
        <end position="234"/>
    </location>
</feature>
<organism evidence="6 7">
    <name type="scientific">Paracoccus benzoatiresistens</name>
    <dbReference type="NCBI Taxonomy" id="2997341"/>
    <lineage>
        <taxon>Bacteria</taxon>
        <taxon>Pseudomonadati</taxon>
        <taxon>Pseudomonadota</taxon>
        <taxon>Alphaproteobacteria</taxon>
        <taxon>Rhodobacterales</taxon>
        <taxon>Paracoccaceae</taxon>
        <taxon>Paracoccus</taxon>
    </lineage>
</organism>
<evidence type="ECO:0000256" key="3">
    <source>
        <dbReference type="ARBA" id="ARBA00023136"/>
    </source>
</evidence>
<evidence type="ECO:0000313" key="7">
    <source>
        <dbReference type="Proteomes" id="UP001149822"/>
    </source>
</evidence>
<keyword evidence="7" id="KW-1185">Reference proteome</keyword>
<dbReference type="RefSeq" id="WP_268944638.1">
    <property type="nucleotide sequence ID" value="NZ_JAPTYD010000131.1"/>
</dbReference>
<comment type="caution">
    <text evidence="6">The sequence shown here is derived from an EMBL/GenBank/DDBJ whole genome shotgun (WGS) entry which is preliminary data.</text>
</comment>
<feature type="transmembrane region" description="Helical" evidence="4">
    <location>
        <begin position="192"/>
        <end position="212"/>
    </location>
</feature>
<dbReference type="Gene3D" id="1.20.1250.20">
    <property type="entry name" value="MFS general substrate transporter like domains"/>
    <property type="match status" value="1"/>
</dbReference>
<feature type="transmembrane region" description="Helical" evidence="4">
    <location>
        <begin position="6"/>
        <end position="22"/>
    </location>
</feature>
<keyword evidence="2 4" id="KW-1133">Transmembrane helix</keyword>
<reference evidence="6" key="1">
    <citation type="submission" date="2022-12" db="EMBL/GenBank/DDBJ databases">
        <title>Paracoccus sp. EF6 isolated from a lake water.</title>
        <authorList>
            <person name="Liu H."/>
        </authorList>
    </citation>
    <scope>NUCLEOTIDE SEQUENCE</scope>
    <source>
        <strain evidence="6">EF6</strain>
    </source>
</reference>
<evidence type="ECO:0000313" key="6">
    <source>
        <dbReference type="EMBL" id="MCZ0964553.1"/>
    </source>
</evidence>
<evidence type="ECO:0000256" key="2">
    <source>
        <dbReference type="ARBA" id="ARBA00022989"/>
    </source>
</evidence>
<dbReference type="PANTHER" id="PTHR42910:SF1">
    <property type="entry name" value="MAJOR FACILITATOR SUPERFAMILY (MFS) PROFILE DOMAIN-CONTAINING PROTEIN"/>
    <property type="match status" value="1"/>
</dbReference>
<dbReference type="SUPFAM" id="SSF103473">
    <property type="entry name" value="MFS general substrate transporter"/>
    <property type="match status" value="1"/>
</dbReference>
<protein>
    <submittedName>
        <fullName evidence="6">MFS transporter</fullName>
    </submittedName>
</protein>
<feature type="transmembrane region" description="Helical" evidence="4">
    <location>
        <begin position="29"/>
        <end position="46"/>
    </location>
</feature>
<feature type="transmembrane region" description="Helical" evidence="4">
    <location>
        <begin position="166"/>
        <end position="186"/>
    </location>
</feature>
<dbReference type="PANTHER" id="PTHR42910">
    <property type="entry name" value="TRANSPORTER SCO4007-RELATED"/>
    <property type="match status" value="1"/>
</dbReference>
<evidence type="ECO:0000256" key="4">
    <source>
        <dbReference type="SAM" id="Phobius"/>
    </source>
</evidence>
<name>A0ABT4JDV3_9RHOB</name>
<feature type="transmembrane region" description="Helical" evidence="4">
    <location>
        <begin position="52"/>
        <end position="73"/>
    </location>
</feature>
<feature type="non-terminal residue" evidence="6">
    <location>
        <position position="1"/>
    </location>
</feature>
<dbReference type="EMBL" id="JAPTYD010000131">
    <property type="protein sequence ID" value="MCZ0964553.1"/>
    <property type="molecule type" value="Genomic_DNA"/>
</dbReference>
<keyword evidence="1 4" id="KW-0812">Transmembrane</keyword>
<keyword evidence="3 4" id="KW-0472">Membrane</keyword>
<dbReference type="InterPro" id="IPR011701">
    <property type="entry name" value="MFS"/>
</dbReference>
<dbReference type="InterPro" id="IPR020846">
    <property type="entry name" value="MFS_dom"/>
</dbReference>
<dbReference type="Pfam" id="PF07690">
    <property type="entry name" value="MFS_1"/>
    <property type="match status" value="1"/>
</dbReference>
<evidence type="ECO:0000259" key="5">
    <source>
        <dbReference type="PROSITE" id="PS50850"/>
    </source>
</evidence>
<accession>A0ABT4JDV3</accession>